<gene>
    <name evidence="3" type="primary">GCSF2</name>
</gene>
<dbReference type="GO" id="GO:0006955">
    <property type="term" value="P:immune response"/>
    <property type="evidence" value="ECO:0007669"/>
    <property type="project" value="InterPro"/>
</dbReference>
<dbReference type="PANTHER" id="PTHR10511">
    <property type="entry name" value="GRANULOCYTE COLONY-STIMULATING FACTOR"/>
    <property type="match status" value="1"/>
</dbReference>
<evidence type="ECO:0000256" key="1">
    <source>
        <dbReference type="ARBA" id="ARBA00007432"/>
    </source>
</evidence>
<protein>
    <submittedName>
        <fullName evidence="3">Granulocyte colony stimulating factor 2</fullName>
    </submittedName>
</protein>
<dbReference type="InterPro" id="IPR009079">
    <property type="entry name" value="4_helix_cytokine-like_core"/>
</dbReference>
<name>A0A856EAP3_PLEAT</name>
<feature type="chain" id="PRO_5032724968" evidence="2">
    <location>
        <begin position="20"/>
        <end position="197"/>
    </location>
</feature>
<reference evidence="3" key="1">
    <citation type="submission" date="2018-02" db="EMBL/GenBank/DDBJ databases">
        <title>Transcriptome profiling of ayu leukocyte.</title>
        <authorList>
            <person name="Lu X."/>
            <person name="Chen J."/>
        </authorList>
    </citation>
    <scope>NUCLEOTIDE SEQUENCE</scope>
</reference>
<dbReference type="AlphaFoldDB" id="A0A856EAP3"/>
<comment type="similarity">
    <text evidence="1">Belongs to the IL-6 superfamily.</text>
</comment>
<evidence type="ECO:0000313" key="3">
    <source>
        <dbReference type="EMBL" id="QBS13672.1"/>
    </source>
</evidence>
<dbReference type="GO" id="GO:0045639">
    <property type="term" value="P:positive regulation of myeloid cell differentiation"/>
    <property type="evidence" value="ECO:0007669"/>
    <property type="project" value="InterPro"/>
</dbReference>
<feature type="signal peptide" evidence="2">
    <location>
        <begin position="1"/>
        <end position="19"/>
    </location>
</feature>
<dbReference type="EMBL" id="MG952907">
    <property type="protein sequence ID" value="QBS13672.1"/>
    <property type="molecule type" value="mRNA"/>
</dbReference>
<dbReference type="InterPro" id="IPR040117">
    <property type="entry name" value="GCSF/MGF"/>
</dbReference>
<dbReference type="PANTHER" id="PTHR10511:SF2">
    <property type="entry name" value="GRANULOCYTE COLONY-STIMULATING FACTOR"/>
    <property type="match status" value="1"/>
</dbReference>
<evidence type="ECO:0000256" key="2">
    <source>
        <dbReference type="SAM" id="SignalP"/>
    </source>
</evidence>
<organism evidence="3">
    <name type="scientific">Plecoglossus altivelis</name>
    <name type="common">Ayu sweetfish</name>
    <name type="synonym">Salmo altivelis</name>
    <dbReference type="NCBI Taxonomy" id="61084"/>
    <lineage>
        <taxon>Eukaryota</taxon>
        <taxon>Metazoa</taxon>
        <taxon>Chordata</taxon>
        <taxon>Craniata</taxon>
        <taxon>Vertebrata</taxon>
        <taxon>Euteleostomi</taxon>
        <taxon>Actinopterygii</taxon>
        <taxon>Neopterygii</taxon>
        <taxon>Teleostei</taxon>
        <taxon>Stomiati</taxon>
        <taxon>Osmeriformes</taxon>
        <taxon>Plecoglossus</taxon>
    </lineage>
</organism>
<dbReference type="SUPFAM" id="SSF47266">
    <property type="entry name" value="4-helical cytokines"/>
    <property type="match status" value="1"/>
</dbReference>
<dbReference type="GO" id="GO:0005576">
    <property type="term" value="C:extracellular region"/>
    <property type="evidence" value="ECO:0007669"/>
    <property type="project" value="InterPro"/>
</dbReference>
<dbReference type="Gene3D" id="1.20.1250.10">
    <property type="match status" value="1"/>
</dbReference>
<accession>A0A856EAP3</accession>
<dbReference type="SMART" id="SM00126">
    <property type="entry name" value="IL6"/>
    <property type="match status" value="1"/>
</dbReference>
<dbReference type="GO" id="GO:0005125">
    <property type="term" value="F:cytokine activity"/>
    <property type="evidence" value="ECO:0007669"/>
    <property type="project" value="InterPro"/>
</dbReference>
<dbReference type="InterPro" id="IPR030474">
    <property type="entry name" value="IL-6/GCSF/MGF"/>
</dbReference>
<proteinExistence type="evidence at transcript level"/>
<sequence>MNSLLIVALQCLAAALVCAAPIHLPHDADFEYTVEKAQSLVEKLIRGIPSVQQDLTLDPSSETGNLQLMVKTLGIPPAPTFKALSEHFTLEVCLHRMSLGLQLHHSLLGALSPVSSSAMTHLLTDIRDLQALVHKMQDQSQLSVTSESEKPGFILSISGSYDAQVATHLVLLQLRTFSHDLVRSLRNIHTSLPESQG</sequence>
<keyword evidence="2" id="KW-0732">Signal</keyword>